<dbReference type="EMBL" id="CP008884">
    <property type="protein sequence ID" value="AIF46009.1"/>
    <property type="molecule type" value="Genomic_DNA"/>
</dbReference>
<dbReference type="Proteomes" id="UP000027987">
    <property type="component" value="Chromosome"/>
</dbReference>
<evidence type="ECO:0008006" key="12">
    <source>
        <dbReference type="Google" id="ProtNLM"/>
    </source>
</evidence>
<comment type="similarity">
    <text evidence="6">Belongs to the ABC-4 integral membrane protein family.</text>
</comment>
<evidence type="ECO:0000313" key="11">
    <source>
        <dbReference type="Proteomes" id="UP000027987"/>
    </source>
</evidence>
<dbReference type="InterPro" id="IPR003838">
    <property type="entry name" value="ABC3_permease_C"/>
</dbReference>
<name>A0A075JVQ2_9GAMM</name>
<comment type="subcellular location">
    <subcellularLocation>
        <location evidence="1">Cell membrane</location>
        <topology evidence="1">Multi-pass membrane protein</topology>
    </subcellularLocation>
</comment>
<evidence type="ECO:0000256" key="3">
    <source>
        <dbReference type="ARBA" id="ARBA00022692"/>
    </source>
</evidence>
<dbReference type="PANTHER" id="PTHR30572">
    <property type="entry name" value="MEMBRANE COMPONENT OF TRANSPORTER-RELATED"/>
    <property type="match status" value="1"/>
</dbReference>
<dbReference type="GO" id="GO:0005886">
    <property type="term" value="C:plasma membrane"/>
    <property type="evidence" value="ECO:0007669"/>
    <property type="project" value="UniProtKB-SubCell"/>
</dbReference>
<feature type="transmembrane region" description="Helical" evidence="7">
    <location>
        <begin position="273"/>
        <end position="300"/>
    </location>
</feature>
<feature type="domain" description="ABC3 transporter permease C-terminal" evidence="8">
    <location>
        <begin position="279"/>
        <end position="381"/>
    </location>
</feature>
<accession>A0A075JVQ2</accession>
<dbReference type="HOGENOM" id="CLU_695861_0_0_6"/>
<gene>
    <name evidence="10" type="ORF">HY57_01365</name>
</gene>
<dbReference type="PANTHER" id="PTHR30572:SF4">
    <property type="entry name" value="ABC TRANSPORTER PERMEASE YTRF"/>
    <property type="match status" value="1"/>
</dbReference>
<evidence type="ECO:0000256" key="7">
    <source>
        <dbReference type="SAM" id="Phobius"/>
    </source>
</evidence>
<dbReference type="AlphaFoldDB" id="A0A075JVQ2"/>
<protein>
    <recommendedName>
        <fullName evidence="12">ABC transporter permease</fullName>
    </recommendedName>
</protein>
<keyword evidence="2" id="KW-1003">Cell membrane</keyword>
<keyword evidence="4 7" id="KW-1133">Transmembrane helix</keyword>
<evidence type="ECO:0000256" key="6">
    <source>
        <dbReference type="ARBA" id="ARBA00038076"/>
    </source>
</evidence>
<dbReference type="InterPro" id="IPR050250">
    <property type="entry name" value="Macrolide_Exporter_MacB"/>
</dbReference>
<reference evidence="10 11" key="1">
    <citation type="submission" date="2014-07" db="EMBL/GenBank/DDBJ databases">
        <title>Complete Genome Sequence of Dyella japonica Strain A8 Isolated from Malaysian Tropical Soil.</title>
        <authorList>
            <person name="Hui R.K.H."/>
            <person name="Chen J.-W."/>
            <person name="Chan K.-G."/>
            <person name="Leung F.C.C."/>
        </authorList>
    </citation>
    <scope>NUCLEOTIDE SEQUENCE [LARGE SCALE GENOMIC DNA]</scope>
    <source>
        <strain evidence="10 11">A8</strain>
    </source>
</reference>
<keyword evidence="3 7" id="KW-0812">Transmembrane</keyword>
<dbReference type="Pfam" id="PF12704">
    <property type="entry name" value="MacB_PCD"/>
    <property type="match status" value="1"/>
</dbReference>
<dbReference type="OrthoDB" id="9770036at2"/>
<dbReference type="KEGG" id="dja:HY57_01365"/>
<dbReference type="InterPro" id="IPR025857">
    <property type="entry name" value="MacB_PCD"/>
</dbReference>
<proteinExistence type="inferred from homology"/>
<feature type="transmembrane region" description="Helical" evidence="7">
    <location>
        <begin position="362"/>
        <end position="385"/>
    </location>
</feature>
<dbReference type="GO" id="GO:0022857">
    <property type="term" value="F:transmembrane transporter activity"/>
    <property type="evidence" value="ECO:0007669"/>
    <property type="project" value="TreeGrafter"/>
</dbReference>
<evidence type="ECO:0000256" key="1">
    <source>
        <dbReference type="ARBA" id="ARBA00004651"/>
    </source>
</evidence>
<keyword evidence="11" id="KW-1185">Reference proteome</keyword>
<organism evidence="10 11">
    <name type="scientific">Dyella japonica A8</name>
    <dbReference type="NCBI Taxonomy" id="1217721"/>
    <lineage>
        <taxon>Bacteria</taxon>
        <taxon>Pseudomonadati</taxon>
        <taxon>Pseudomonadota</taxon>
        <taxon>Gammaproteobacteria</taxon>
        <taxon>Lysobacterales</taxon>
        <taxon>Rhodanobacteraceae</taxon>
        <taxon>Dyella</taxon>
    </lineage>
</organism>
<feature type="domain" description="MacB-like periplasmic core" evidence="9">
    <location>
        <begin position="96"/>
        <end position="206"/>
    </location>
</feature>
<evidence type="ECO:0000256" key="2">
    <source>
        <dbReference type="ARBA" id="ARBA00022475"/>
    </source>
</evidence>
<feature type="transmembrane region" description="Helical" evidence="7">
    <location>
        <begin position="320"/>
        <end position="342"/>
    </location>
</feature>
<evidence type="ECO:0000259" key="8">
    <source>
        <dbReference type="Pfam" id="PF02687"/>
    </source>
</evidence>
<dbReference type="PATRIC" id="fig|1217721.7.peg.288"/>
<evidence type="ECO:0000256" key="5">
    <source>
        <dbReference type="ARBA" id="ARBA00023136"/>
    </source>
</evidence>
<evidence type="ECO:0000256" key="4">
    <source>
        <dbReference type="ARBA" id="ARBA00022989"/>
    </source>
</evidence>
<keyword evidence="5 7" id="KW-0472">Membrane</keyword>
<dbReference type="STRING" id="1217721.HY57_01365"/>
<dbReference type="Pfam" id="PF02687">
    <property type="entry name" value="FtsX"/>
    <property type="match status" value="1"/>
</dbReference>
<sequence length="396" mass="42960">MSALGSTWRSIWRFHRVLAGILVLEYAFTFAVVLATSGMLVTRVAGMNQDSGVDEHGLYVVRGTGTDQPVHRSQLLEAADRFRALAGPGQVSLGSSVPFYGTGAQLMPISAPDDASRTVPLQGYAYQGDADFATVLGLRLRQGRRFQADDIALRFGESGHVILLSASLAQRLFRGEPAVGKQVRVAHQLYTVIGVTNPLEAPAYMGAVQSGSTFLLPEFPSDDALLLVRYTGPVAELNRVTHDLNKADAGKARWGFAPYSRIRTAYFATDRQAVAALAVVMGVVLVIALCGILGLTNYWVSRRRRQIATRRALGASKQDILRHFLFESGLLVAAGLALGLLFDLAYSATFGHVYLDFGPTMLLLSVALMLLLAGAVVSLSLQRWLRMHPVELMRSI</sequence>
<dbReference type="RefSeq" id="WP_019464551.1">
    <property type="nucleotide sequence ID" value="NZ_ALOY01000130.1"/>
</dbReference>
<evidence type="ECO:0000259" key="9">
    <source>
        <dbReference type="Pfam" id="PF12704"/>
    </source>
</evidence>
<evidence type="ECO:0000313" key="10">
    <source>
        <dbReference type="EMBL" id="AIF46009.1"/>
    </source>
</evidence>
<feature type="transmembrane region" description="Helical" evidence="7">
    <location>
        <begin position="21"/>
        <end position="41"/>
    </location>
</feature>